<dbReference type="SUPFAM" id="SSF103088">
    <property type="entry name" value="OmpA-like"/>
    <property type="match status" value="1"/>
</dbReference>
<dbReference type="Proteomes" id="UP000248314">
    <property type="component" value="Unassembled WGS sequence"/>
</dbReference>
<name>A0A318IGZ7_9BACT</name>
<sequence>MNKKLSKPPIPLLSRRWARVGLIVLFTLSAISNLYAQDEQVNKSQFPQNLNSELRRNTWSIYAEGGLSWATDVWYQSFNAKRSYNQSPAVGGGIDFTIRPWVRVGVEYLWSRYRREQRFSSLNTQKMPVKVYGNYMMNFHNAKLGVQFNFMELWPHRRAQWFNAWMGTGIGYSFIKGNEYGMFFNNTMTQDGRTTPIGNNLIVNNESELSLTGNVRTTNQHEKFNKLFIPTVLHFEADVSRRFTIGLKGEMDWLLSRGGIAPKNYIFGLATIRYNFVSSRAKKLQTYYEGELSVLNDEVNEVQKETARYRDRADSEASERQRLEQLNADLQQRLLDSENSKSEGKAAIEISHYVQFVNNSASISKDELSHLKHFAAYMRGHQLSVIAEASTPGTTRYNQKLSERRLKHVIKALLKEGFVKENLHPQIAIGEQDGKPDETGRRVTIKLVK</sequence>
<protein>
    <submittedName>
        <fullName evidence="2">Outer membrane protein OmpA-like peptidoglycan-associated protein</fullName>
    </submittedName>
</protein>
<dbReference type="OrthoDB" id="1059868at2"/>
<reference evidence="2 3" key="1">
    <citation type="submission" date="2018-05" db="EMBL/GenBank/DDBJ databases">
        <title>Genomic Encyclopedia of Type Strains, Phase I: the one thousand microbial genomes (KMG-I) project.</title>
        <authorList>
            <person name="Kyrpides N."/>
        </authorList>
    </citation>
    <scope>NUCLEOTIDE SEQUENCE [LARGE SCALE GENOMIC DNA]</scope>
    <source>
        <strain evidence="2 3">DSM 15611</strain>
    </source>
</reference>
<dbReference type="EMBL" id="QJJX01000004">
    <property type="protein sequence ID" value="PXX23921.1"/>
    <property type="molecule type" value="Genomic_DNA"/>
</dbReference>
<keyword evidence="3" id="KW-1185">Reference proteome</keyword>
<gene>
    <name evidence="2" type="ORF">EJ73_00517</name>
</gene>
<evidence type="ECO:0000313" key="2">
    <source>
        <dbReference type="EMBL" id="PXX23921.1"/>
    </source>
</evidence>
<feature type="coiled-coil region" evidence="1">
    <location>
        <begin position="292"/>
        <end position="340"/>
    </location>
</feature>
<organism evidence="2 3">
    <name type="scientific">Hoylesella shahii DSM 15611 = JCM 12083</name>
    <dbReference type="NCBI Taxonomy" id="1122991"/>
    <lineage>
        <taxon>Bacteria</taxon>
        <taxon>Pseudomonadati</taxon>
        <taxon>Bacteroidota</taxon>
        <taxon>Bacteroidia</taxon>
        <taxon>Bacteroidales</taxon>
        <taxon>Prevotellaceae</taxon>
        <taxon>Hoylesella</taxon>
    </lineage>
</organism>
<proteinExistence type="predicted"/>
<evidence type="ECO:0000313" key="3">
    <source>
        <dbReference type="Proteomes" id="UP000248314"/>
    </source>
</evidence>
<dbReference type="AlphaFoldDB" id="A0A318IGZ7"/>
<accession>A0A318IGZ7</accession>
<dbReference type="SUPFAM" id="SSF56925">
    <property type="entry name" value="OMPA-like"/>
    <property type="match status" value="1"/>
</dbReference>
<dbReference type="Gene3D" id="3.30.1330.60">
    <property type="entry name" value="OmpA-like domain"/>
    <property type="match status" value="1"/>
</dbReference>
<evidence type="ECO:0000256" key="1">
    <source>
        <dbReference type="SAM" id="Coils"/>
    </source>
</evidence>
<keyword evidence="1" id="KW-0175">Coiled coil</keyword>
<comment type="caution">
    <text evidence="2">The sequence shown here is derived from an EMBL/GenBank/DDBJ whole genome shotgun (WGS) entry which is preliminary data.</text>
</comment>
<dbReference type="STRING" id="1122991.GCA_000613445_02195"/>
<dbReference type="RefSeq" id="WP_025815779.1">
    <property type="nucleotide sequence ID" value="NZ_BAIZ01000011.1"/>
</dbReference>
<dbReference type="InterPro" id="IPR011250">
    <property type="entry name" value="OMP/PagP_B-barrel"/>
</dbReference>
<dbReference type="InterPro" id="IPR036737">
    <property type="entry name" value="OmpA-like_sf"/>
</dbReference>